<keyword evidence="2" id="KW-1185">Reference proteome</keyword>
<dbReference type="AlphaFoldDB" id="A0A4Y2EGL4"/>
<organism evidence="1 2">
    <name type="scientific">Araneus ventricosus</name>
    <name type="common">Orbweaver spider</name>
    <name type="synonym">Epeira ventricosa</name>
    <dbReference type="NCBI Taxonomy" id="182803"/>
    <lineage>
        <taxon>Eukaryota</taxon>
        <taxon>Metazoa</taxon>
        <taxon>Ecdysozoa</taxon>
        <taxon>Arthropoda</taxon>
        <taxon>Chelicerata</taxon>
        <taxon>Arachnida</taxon>
        <taxon>Araneae</taxon>
        <taxon>Araneomorphae</taxon>
        <taxon>Entelegynae</taxon>
        <taxon>Araneoidea</taxon>
        <taxon>Araneidae</taxon>
        <taxon>Araneus</taxon>
    </lineage>
</organism>
<sequence>MLLEKFTTCMKNDEVFMVRLAVLLDLKMCYTVPLFNTYINLKTTICYSAFPLMAQPVMVTSSVSLKEQGLTMLTNVVHRFQSWTSVWPDVDGLETLIRLGYRFYVIEPRIRLGLIDV</sequence>
<evidence type="ECO:0000313" key="1">
    <source>
        <dbReference type="EMBL" id="GBM27238.1"/>
    </source>
</evidence>
<proteinExistence type="predicted"/>
<accession>A0A4Y2EGL4</accession>
<reference evidence="1 2" key="1">
    <citation type="journal article" date="2019" name="Sci. Rep.">
        <title>Orb-weaving spider Araneus ventricosus genome elucidates the spidroin gene catalogue.</title>
        <authorList>
            <person name="Kono N."/>
            <person name="Nakamura H."/>
            <person name="Ohtoshi R."/>
            <person name="Moran D.A.P."/>
            <person name="Shinohara A."/>
            <person name="Yoshida Y."/>
            <person name="Fujiwara M."/>
            <person name="Mori M."/>
            <person name="Tomita M."/>
            <person name="Arakawa K."/>
        </authorList>
    </citation>
    <scope>NUCLEOTIDE SEQUENCE [LARGE SCALE GENOMIC DNA]</scope>
</reference>
<name>A0A4Y2EGL4_ARAVE</name>
<protein>
    <submittedName>
        <fullName evidence="1">Uncharacterized protein</fullName>
    </submittedName>
</protein>
<gene>
    <name evidence="1" type="ORF">AVEN_255100_1</name>
</gene>
<comment type="caution">
    <text evidence="1">The sequence shown here is derived from an EMBL/GenBank/DDBJ whole genome shotgun (WGS) entry which is preliminary data.</text>
</comment>
<dbReference type="EMBL" id="BGPR01000579">
    <property type="protein sequence ID" value="GBM27238.1"/>
    <property type="molecule type" value="Genomic_DNA"/>
</dbReference>
<dbReference type="Proteomes" id="UP000499080">
    <property type="component" value="Unassembled WGS sequence"/>
</dbReference>
<evidence type="ECO:0000313" key="2">
    <source>
        <dbReference type="Proteomes" id="UP000499080"/>
    </source>
</evidence>